<reference evidence="2 3" key="1">
    <citation type="submission" date="2015-07" db="EMBL/GenBank/DDBJ databases">
        <title>Draft genome of Bellilinea caldifistulae DSM 17877.</title>
        <authorList>
            <person name="Hemp J."/>
            <person name="Ward L.M."/>
            <person name="Pace L.A."/>
            <person name="Fischer W.W."/>
        </authorList>
    </citation>
    <scope>NUCLEOTIDE SEQUENCE [LARGE SCALE GENOMIC DNA]</scope>
    <source>
        <strain evidence="2 3">GOMI-1</strain>
    </source>
</reference>
<gene>
    <name evidence="2" type="ORF">AC812_12245</name>
</gene>
<keyword evidence="3" id="KW-1185">Reference proteome</keyword>
<accession>A0A0P6WWB8</accession>
<comment type="caution">
    <text evidence="2">The sequence shown here is derived from an EMBL/GenBank/DDBJ whole genome shotgun (WGS) entry which is preliminary data.</text>
</comment>
<feature type="region of interest" description="Disordered" evidence="1">
    <location>
        <begin position="76"/>
        <end position="107"/>
    </location>
</feature>
<feature type="compositionally biased region" description="Acidic residues" evidence="1">
    <location>
        <begin position="76"/>
        <end position="93"/>
    </location>
</feature>
<organism evidence="2 3">
    <name type="scientific">Bellilinea caldifistulae</name>
    <dbReference type="NCBI Taxonomy" id="360411"/>
    <lineage>
        <taxon>Bacteria</taxon>
        <taxon>Bacillati</taxon>
        <taxon>Chloroflexota</taxon>
        <taxon>Anaerolineae</taxon>
        <taxon>Anaerolineales</taxon>
        <taxon>Anaerolineaceae</taxon>
        <taxon>Bellilinea</taxon>
    </lineage>
</organism>
<dbReference type="AlphaFoldDB" id="A0A0P6WWB8"/>
<evidence type="ECO:0000313" key="3">
    <source>
        <dbReference type="Proteomes" id="UP000050514"/>
    </source>
</evidence>
<evidence type="ECO:0000313" key="2">
    <source>
        <dbReference type="EMBL" id="KPL74559.1"/>
    </source>
</evidence>
<dbReference type="STRING" id="360411.AC812_12245"/>
<name>A0A0P6WWB8_9CHLR</name>
<sequence>MAWILRLDETKLSEALHGLAEVGVVHEAEPGVWVVTHFAERQDADTPAERVANHRKDVTKRYKNRNERVTKRYVEEEIEEDKEKEEEKEVEVDAEAKSGGDQKPDDDYFSPTMKPLIQAFSAATGIHAPIGGGGQTRRWHDAMLELMRMRASPEEIDATCREMLAQGLKIAGPWSILNGVNVFRSRQRAPKNGKKQDVDEIIREYISENPKV</sequence>
<protein>
    <submittedName>
        <fullName evidence="2">Uncharacterized protein</fullName>
    </submittedName>
</protein>
<evidence type="ECO:0000256" key="1">
    <source>
        <dbReference type="SAM" id="MobiDB-lite"/>
    </source>
</evidence>
<dbReference type="EMBL" id="LGHJ01000017">
    <property type="protein sequence ID" value="KPL74559.1"/>
    <property type="molecule type" value="Genomic_DNA"/>
</dbReference>
<feature type="compositionally biased region" description="Basic and acidic residues" evidence="1">
    <location>
        <begin position="94"/>
        <end position="106"/>
    </location>
</feature>
<dbReference type="Proteomes" id="UP000050514">
    <property type="component" value="Unassembled WGS sequence"/>
</dbReference>
<proteinExistence type="predicted"/>